<keyword evidence="10" id="KW-0675">Receptor</keyword>
<dbReference type="PANTHER" id="PTHR32444">
    <property type="entry name" value="BULB-TYPE LECTIN DOMAIN-CONTAINING PROTEIN"/>
    <property type="match status" value="1"/>
</dbReference>
<feature type="domain" description="Apple" evidence="21">
    <location>
        <begin position="343"/>
        <end position="423"/>
    </location>
</feature>
<feature type="domain" description="Bulb-type lectin" evidence="20">
    <location>
        <begin position="23"/>
        <end position="145"/>
    </location>
</feature>
<evidence type="ECO:0000256" key="10">
    <source>
        <dbReference type="ARBA" id="ARBA00023170"/>
    </source>
</evidence>
<keyword evidence="2" id="KW-0723">Serine/threonine-protein kinase</keyword>
<keyword evidence="8" id="KW-0067">ATP-binding</keyword>
<dbReference type="Pfam" id="PF07714">
    <property type="entry name" value="PK_Tyr_Ser-Thr"/>
    <property type="match status" value="1"/>
</dbReference>
<dbReference type="InterPro" id="IPR000742">
    <property type="entry name" value="EGF"/>
</dbReference>
<reference evidence="23" key="1">
    <citation type="submission" date="2016-06" db="EMBL/GenBank/DDBJ databases">
        <title>Parallel loss of symbiosis genes in relatives of nitrogen-fixing non-legume Parasponia.</title>
        <authorList>
            <person name="Van Velzen R."/>
            <person name="Holmer R."/>
            <person name="Bu F."/>
            <person name="Rutten L."/>
            <person name="Van Zeijl A."/>
            <person name="Liu W."/>
            <person name="Santuari L."/>
            <person name="Cao Q."/>
            <person name="Sharma T."/>
            <person name="Shen D."/>
            <person name="Roswanjaya Y."/>
            <person name="Wardhani T."/>
            <person name="Kalhor M.S."/>
            <person name="Jansen J."/>
            <person name="Van den Hoogen J."/>
            <person name="Gungor B."/>
            <person name="Hartog M."/>
            <person name="Hontelez J."/>
            <person name="Verver J."/>
            <person name="Yang W.-C."/>
            <person name="Schijlen E."/>
            <person name="Repin R."/>
            <person name="Schilthuizen M."/>
            <person name="Schranz E."/>
            <person name="Heidstra R."/>
            <person name="Miyata K."/>
            <person name="Fedorova E."/>
            <person name="Kohlen W."/>
            <person name="Bisseling T."/>
            <person name="Smit S."/>
            <person name="Geurts R."/>
        </authorList>
    </citation>
    <scope>NUCLEOTIDE SEQUENCE [LARGE SCALE GENOMIC DNA]</scope>
    <source>
        <strain evidence="23">cv. WU1-14</strain>
    </source>
</reference>
<feature type="region of interest" description="Disordered" evidence="15">
    <location>
        <begin position="645"/>
        <end position="672"/>
    </location>
</feature>
<dbReference type="PROSITE" id="PS50948">
    <property type="entry name" value="PAN"/>
    <property type="match status" value="1"/>
</dbReference>
<keyword evidence="9" id="KW-1015">Disulfide bond</keyword>
<feature type="signal peptide" evidence="17">
    <location>
        <begin position="1"/>
        <end position="20"/>
    </location>
</feature>
<keyword evidence="5 17" id="KW-0732">Signal</keyword>
<comment type="caution">
    <text evidence="22">The sequence shown here is derived from an EMBL/GenBank/DDBJ whole genome shotgun (WGS) entry which is preliminary data.</text>
</comment>
<evidence type="ECO:0000313" key="22">
    <source>
        <dbReference type="EMBL" id="PON53001.1"/>
    </source>
</evidence>
<evidence type="ECO:0000256" key="15">
    <source>
        <dbReference type="SAM" id="MobiDB-lite"/>
    </source>
</evidence>
<dbReference type="Pfam" id="PF00954">
    <property type="entry name" value="S_locus_glycop"/>
    <property type="match status" value="1"/>
</dbReference>
<dbReference type="Gene3D" id="2.90.10.10">
    <property type="entry name" value="Bulb-type lectin domain"/>
    <property type="match status" value="1"/>
</dbReference>
<feature type="domain" description="Protein kinase" evidence="18">
    <location>
        <begin position="498"/>
        <end position="672"/>
    </location>
</feature>
<comment type="caution">
    <text evidence="14">Lacks conserved residue(s) required for the propagation of feature annotation.</text>
</comment>
<dbReference type="InterPro" id="IPR003609">
    <property type="entry name" value="Pan_app"/>
</dbReference>
<keyword evidence="16" id="KW-0812">Transmembrane</keyword>
<keyword evidence="16" id="KW-0472">Membrane</keyword>
<evidence type="ECO:0000256" key="13">
    <source>
        <dbReference type="ARBA" id="ARBA00048679"/>
    </source>
</evidence>
<dbReference type="Pfam" id="PF08276">
    <property type="entry name" value="PAN_2"/>
    <property type="match status" value="1"/>
</dbReference>
<dbReference type="CDD" id="cd01098">
    <property type="entry name" value="PAN_AP_plant"/>
    <property type="match status" value="1"/>
</dbReference>
<evidence type="ECO:0000256" key="16">
    <source>
        <dbReference type="SAM" id="Phobius"/>
    </source>
</evidence>
<evidence type="ECO:0000256" key="7">
    <source>
        <dbReference type="ARBA" id="ARBA00022777"/>
    </source>
</evidence>
<feature type="domain" description="EGF-like" evidence="19">
    <location>
        <begin position="288"/>
        <end position="324"/>
    </location>
</feature>
<evidence type="ECO:0000259" key="18">
    <source>
        <dbReference type="PROSITE" id="PS50011"/>
    </source>
</evidence>
<dbReference type="Proteomes" id="UP000237105">
    <property type="component" value="Unassembled WGS sequence"/>
</dbReference>
<protein>
    <recommendedName>
        <fullName evidence="1">non-specific serine/threonine protein kinase</fullName>
        <ecNumber evidence="1">2.7.11.1</ecNumber>
    </recommendedName>
</protein>
<dbReference type="SUPFAM" id="SSF51110">
    <property type="entry name" value="alpha-D-mannose-specific plant lectins"/>
    <property type="match status" value="1"/>
</dbReference>
<keyword evidence="14" id="KW-0245">EGF-like domain</keyword>
<evidence type="ECO:0000256" key="4">
    <source>
        <dbReference type="ARBA" id="ARBA00022679"/>
    </source>
</evidence>
<feature type="chain" id="PRO_5015138427" description="non-specific serine/threonine protein kinase" evidence="17">
    <location>
        <begin position="21"/>
        <end position="672"/>
    </location>
</feature>
<dbReference type="SMART" id="SM00473">
    <property type="entry name" value="PAN_AP"/>
    <property type="match status" value="1"/>
</dbReference>
<dbReference type="SMART" id="SM00108">
    <property type="entry name" value="B_lectin"/>
    <property type="match status" value="1"/>
</dbReference>
<dbReference type="Gene3D" id="3.50.4.10">
    <property type="entry name" value="Hepatocyte Growth Factor"/>
    <property type="match status" value="1"/>
</dbReference>
<evidence type="ECO:0000256" key="9">
    <source>
        <dbReference type="ARBA" id="ARBA00023157"/>
    </source>
</evidence>
<comment type="catalytic activity">
    <reaction evidence="13">
        <text>L-seryl-[protein] + ATP = O-phospho-L-seryl-[protein] + ADP + H(+)</text>
        <dbReference type="Rhea" id="RHEA:17989"/>
        <dbReference type="Rhea" id="RHEA-COMP:9863"/>
        <dbReference type="Rhea" id="RHEA-COMP:11604"/>
        <dbReference type="ChEBI" id="CHEBI:15378"/>
        <dbReference type="ChEBI" id="CHEBI:29999"/>
        <dbReference type="ChEBI" id="CHEBI:30616"/>
        <dbReference type="ChEBI" id="CHEBI:83421"/>
        <dbReference type="ChEBI" id="CHEBI:456216"/>
        <dbReference type="EC" id="2.7.11.1"/>
    </reaction>
</comment>
<evidence type="ECO:0000256" key="1">
    <source>
        <dbReference type="ARBA" id="ARBA00012513"/>
    </source>
</evidence>
<dbReference type="InterPro" id="IPR000719">
    <property type="entry name" value="Prot_kinase_dom"/>
</dbReference>
<dbReference type="FunFam" id="2.90.10.10:FF:000001">
    <property type="entry name" value="G-type lectin S-receptor-like serine/threonine-protein kinase"/>
    <property type="match status" value="1"/>
</dbReference>
<keyword evidence="3" id="KW-0597">Phosphoprotein</keyword>
<dbReference type="PANTHER" id="PTHR32444:SF234">
    <property type="entry name" value="RECEPTOR-LIKE SERINE_THREONINE-PROTEIN KINASE"/>
    <property type="match status" value="1"/>
</dbReference>
<keyword evidence="23" id="KW-1185">Reference proteome</keyword>
<dbReference type="AlphaFoldDB" id="A0A2P5BW58"/>
<accession>A0A2P5BW58</accession>
<evidence type="ECO:0000256" key="8">
    <source>
        <dbReference type="ARBA" id="ARBA00022840"/>
    </source>
</evidence>
<keyword evidence="16" id="KW-1133">Transmembrane helix</keyword>
<feature type="compositionally biased region" description="Polar residues" evidence="15">
    <location>
        <begin position="650"/>
        <end position="665"/>
    </location>
</feature>
<name>A0A2P5BW58_PARAD</name>
<evidence type="ECO:0000256" key="6">
    <source>
        <dbReference type="ARBA" id="ARBA00022741"/>
    </source>
</evidence>
<evidence type="ECO:0000259" key="20">
    <source>
        <dbReference type="PROSITE" id="PS50927"/>
    </source>
</evidence>
<dbReference type="InterPro" id="IPR001245">
    <property type="entry name" value="Ser-Thr/Tyr_kinase_cat_dom"/>
</dbReference>
<gene>
    <name evidence="22" type="ORF">PanWU01x14_205370</name>
</gene>
<feature type="transmembrane region" description="Helical" evidence="16">
    <location>
        <begin position="437"/>
        <end position="459"/>
    </location>
</feature>
<evidence type="ECO:0000256" key="14">
    <source>
        <dbReference type="PROSITE-ProRule" id="PRU00076"/>
    </source>
</evidence>
<dbReference type="CDD" id="cd00028">
    <property type="entry name" value="B_lectin"/>
    <property type="match status" value="1"/>
</dbReference>
<dbReference type="SUPFAM" id="SSF56112">
    <property type="entry name" value="Protein kinase-like (PK-like)"/>
    <property type="match status" value="1"/>
</dbReference>
<dbReference type="InterPro" id="IPR000858">
    <property type="entry name" value="S_locus_glycoprot_dom"/>
</dbReference>
<dbReference type="PROSITE" id="PS50011">
    <property type="entry name" value="PROTEIN_KINASE_DOM"/>
    <property type="match status" value="1"/>
</dbReference>
<dbReference type="GO" id="GO:0004674">
    <property type="term" value="F:protein serine/threonine kinase activity"/>
    <property type="evidence" value="ECO:0007669"/>
    <property type="project" value="UniProtKB-KW"/>
</dbReference>
<dbReference type="FunFam" id="3.50.4.10:FF:000002">
    <property type="entry name" value="G-type lectin S-receptor-like serine/threonine-protein kinase"/>
    <property type="match status" value="1"/>
</dbReference>
<dbReference type="Gene3D" id="3.30.200.20">
    <property type="entry name" value="Phosphorylase Kinase, domain 1"/>
    <property type="match status" value="1"/>
</dbReference>
<dbReference type="GO" id="GO:0005524">
    <property type="term" value="F:ATP binding"/>
    <property type="evidence" value="ECO:0007669"/>
    <property type="project" value="UniProtKB-KW"/>
</dbReference>
<dbReference type="InterPro" id="IPR036426">
    <property type="entry name" value="Bulb-type_lectin_dom_sf"/>
</dbReference>
<evidence type="ECO:0000256" key="17">
    <source>
        <dbReference type="SAM" id="SignalP"/>
    </source>
</evidence>
<dbReference type="FunFam" id="3.30.200.20:FF:000195">
    <property type="entry name" value="G-type lectin S-receptor-like serine/threonine-protein kinase"/>
    <property type="match status" value="1"/>
</dbReference>
<dbReference type="InterPro" id="IPR020635">
    <property type="entry name" value="Tyr_kinase_cat_dom"/>
</dbReference>
<dbReference type="InterPro" id="IPR001480">
    <property type="entry name" value="Bulb-type_lectin_dom"/>
</dbReference>
<dbReference type="PROSITE" id="PS50026">
    <property type="entry name" value="EGF_3"/>
    <property type="match status" value="1"/>
</dbReference>
<dbReference type="Pfam" id="PF01453">
    <property type="entry name" value="B_lectin"/>
    <property type="match status" value="1"/>
</dbReference>
<dbReference type="GO" id="GO:0048544">
    <property type="term" value="P:recognition of pollen"/>
    <property type="evidence" value="ECO:0007669"/>
    <property type="project" value="InterPro"/>
</dbReference>
<sequence length="672" mass="75485">MALLTFMLIAFFLLAHTVSSAVLDSLSPLQPMTDGRTLVSKQGSFELGFFSPGSSSKSRYLGIWYKNIPGRNVVWVANRCNPISDSSGLLTVNDTGNLVLLEQNKTVIWSTKLSKQPNKPMVELLDSGNLVVTEEDDTNSENYLWQSFDYPSDTLLAEMKIGRDLRTGLNRRLSAWKNWDDPCSSDFTWGIEFDEVHKFPESVIRKGTAKFFRSGPWNGLSYSGASALKPNSLFSFVLVNNDDEVSYSYDLKNRSVISRVVINETTSTWSRFTWIESEQRWQPYFSLPKDYCDSYSLCGANGNCIISDSPICQCLEGFRPKSQEQWNSTDWSQGCVRNDPLSCQKDGFLKFSALKLPDTTNSWVNQDMNLKECRAKCLSNCSCMAYSNTDIRGQGSGCAIWFDQLMDIRQIQGGGQDLFIRMPDSELGKDGGKVKKAVVIVAAVIGGVSGILFLGYCIYRRRYLKDRTETITQNEGEEEDLELPLFNLCTIRIATDNFSVNNMLGEGGFGPVYRGMLEDGQQIAVKRLSMSSRQGVNEFKNEVKLIAKLQHRNLVKLLGFCIEGEEKILAWTLLKEGKPFELIDKSLISYYDNLDEVLRCIHIGLLCVQQSPTDRPSMSSVILMLGSKNELPQPRQPGYFMEIMDPTKGDYSSSKPESSSTNDLSITVPEAR</sequence>
<dbReference type="SMART" id="SM00219">
    <property type="entry name" value="TyrKc"/>
    <property type="match status" value="1"/>
</dbReference>
<evidence type="ECO:0000259" key="19">
    <source>
        <dbReference type="PROSITE" id="PS50026"/>
    </source>
</evidence>
<keyword evidence="7 22" id="KW-0418">Kinase</keyword>
<keyword evidence="6" id="KW-0547">Nucleotide-binding</keyword>
<comment type="catalytic activity">
    <reaction evidence="12">
        <text>L-threonyl-[protein] + ATP = O-phospho-L-threonyl-[protein] + ADP + H(+)</text>
        <dbReference type="Rhea" id="RHEA:46608"/>
        <dbReference type="Rhea" id="RHEA-COMP:11060"/>
        <dbReference type="Rhea" id="RHEA-COMP:11605"/>
        <dbReference type="ChEBI" id="CHEBI:15378"/>
        <dbReference type="ChEBI" id="CHEBI:30013"/>
        <dbReference type="ChEBI" id="CHEBI:30616"/>
        <dbReference type="ChEBI" id="CHEBI:61977"/>
        <dbReference type="ChEBI" id="CHEBI:456216"/>
        <dbReference type="EC" id="2.7.11.1"/>
    </reaction>
</comment>
<evidence type="ECO:0000256" key="2">
    <source>
        <dbReference type="ARBA" id="ARBA00022527"/>
    </source>
</evidence>
<evidence type="ECO:0000256" key="3">
    <source>
        <dbReference type="ARBA" id="ARBA00022553"/>
    </source>
</evidence>
<proteinExistence type="predicted"/>
<keyword evidence="4" id="KW-0808">Transferase</keyword>
<evidence type="ECO:0000313" key="23">
    <source>
        <dbReference type="Proteomes" id="UP000237105"/>
    </source>
</evidence>
<dbReference type="PROSITE" id="PS50927">
    <property type="entry name" value="BULB_LECTIN"/>
    <property type="match status" value="1"/>
</dbReference>
<dbReference type="InterPro" id="IPR011009">
    <property type="entry name" value="Kinase-like_dom_sf"/>
</dbReference>
<dbReference type="OrthoDB" id="1514734at2759"/>
<evidence type="ECO:0000259" key="21">
    <source>
        <dbReference type="PROSITE" id="PS50948"/>
    </source>
</evidence>
<dbReference type="GO" id="GO:0004713">
    <property type="term" value="F:protein tyrosine kinase activity"/>
    <property type="evidence" value="ECO:0007669"/>
    <property type="project" value="InterPro"/>
</dbReference>
<keyword evidence="11" id="KW-0325">Glycoprotein</keyword>
<evidence type="ECO:0000256" key="12">
    <source>
        <dbReference type="ARBA" id="ARBA00047899"/>
    </source>
</evidence>
<evidence type="ECO:0000256" key="5">
    <source>
        <dbReference type="ARBA" id="ARBA00022729"/>
    </source>
</evidence>
<dbReference type="EMBL" id="JXTB01000212">
    <property type="protein sequence ID" value="PON53001.1"/>
    <property type="molecule type" value="Genomic_DNA"/>
</dbReference>
<evidence type="ECO:0000256" key="11">
    <source>
        <dbReference type="ARBA" id="ARBA00023180"/>
    </source>
</evidence>
<dbReference type="EC" id="2.7.11.1" evidence="1"/>
<organism evidence="22 23">
    <name type="scientific">Parasponia andersonii</name>
    <name type="common">Sponia andersonii</name>
    <dbReference type="NCBI Taxonomy" id="3476"/>
    <lineage>
        <taxon>Eukaryota</taxon>
        <taxon>Viridiplantae</taxon>
        <taxon>Streptophyta</taxon>
        <taxon>Embryophyta</taxon>
        <taxon>Tracheophyta</taxon>
        <taxon>Spermatophyta</taxon>
        <taxon>Magnoliopsida</taxon>
        <taxon>eudicotyledons</taxon>
        <taxon>Gunneridae</taxon>
        <taxon>Pentapetalae</taxon>
        <taxon>rosids</taxon>
        <taxon>fabids</taxon>
        <taxon>Rosales</taxon>
        <taxon>Cannabaceae</taxon>
        <taxon>Parasponia</taxon>
    </lineage>
</organism>